<protein>
    <submittedName>
        <fullName evidence="10">YccS family putative transporter</fullName>
    </submittedName>
</protein>
<reference evidence="10 11" key="1">
    <citation type="submission" date="2023-01" db="EMBL/GenBank/DDBJ databases">
        <title>Vibrio sp. KJ40-1 sp.nov, isolated from marine algae.</title>
        <authorList>
            <person name="Butt M."/>
            <person name="Kim J.M.J."/>
            <person name="Jeon C.O.C."/>
        </authorList>
    </citation>
    <scope>NUCLEOTIDE SEQUENCE [LARGE SCALE GENOMIC DNA]</scope>
    <source>
        <strain evidence="10 11">KJ40-1</strain>
    </source>
</reference>
<dbReference type="InterPro" id="IPR010019">
    <property type="entry name" value="Integral_membrane_YccS"/>
</dbReference>
<dbReference type="PANTHER" id="PTHR30509:SF8">
    <property type="entry name" value="INNER MEMBRANE PROTEIN YCCS"/>
    <property type="match status" value="1"/>
</dbReference>
<dbReference type="Pfam" id="PF13515">
    <property type="entry name" value="FUSC_2"/>
    <property type="match status" value="1"/>
</dbReference>
<comment type="caution">
    <text evidence="10">The sequence shown here is derived from an EMBL/GenBank/DDBJ whole genome shotgun (WGS) entry which is preliminary data.</text>
</comment>
<feature type="transmembrane region" description="Helical" evidence="7">
    <location>
        <begin position="40"/>
        <end position="57"/>
    </location>
</feature>
<feature type="transmembrane region" description="Helical" evidence="7">
    <location>
        <begin position="69"/>
        <end position="88"/>
    </location>
</feature>
<evidence type="ECO:0000256" key="3">
    <source>
        <dbReference type="ARBA" id="ARBA00022692"/>
    </source>
</evidence>
<dbReference type="PANTHER" id="PTHR30509">
    <property type="entry name" value="P-HYDROXYBENZOIC ACID EFFLUX PUMP SUBUNIT-RELATED"/>
    <property type="match status" value="1"/>
</dbReference>
<dbReference type="NCBIfam" id="TIGR01667">
    <property type="entry name" value="YCCS_YHFK"/>
    <property type="match status" value="1"/>
</dbReference>
<evidence type="ECO:0000256" key="7">
    <source>
        <dbReference type="SAM" id="Phobius"/>
    </source>
</evidence>
<feature type="transmembrane region" description="Helical" evidence="7">
    <location>
        <begin position="12"/>
        <end position="34"/>
    </location>
</feature>
<feature type="domain" description="Integral membrane bound transporter" evidence="9">
    <location>
        <begin position="407"/>
        <end position="526"/>
    </location>
</feature>
<comment type="subcellular location">
    <subcellularLocation>
        <location evidence="1">Cell membrane</location>
        <topology evidence="1">Multi-pass membrane protein</topology>
    </subcellularLocation>
</comment>
<proteinExistence type="inferred from homology"/>
<evidence type="ECO:0000259" key="9">
    <source>
        <dbReference type="Pfam" id="PF13515"/>
    </source>
</evidence>
<dbReference type="InterPro" id="IPR049453">
    <property type="entry name" value="Memb_transporter_dom"/>
</dbReference>
<accession>A0ABT4YXF1</accession>
<organism evidence="10 11">
    <name type="scientific">Vibrio algarum</name>
    <dbReference type="NCBI Taxonomy" id="3020714"/>
    <lineage>
        <taxon>Bacteria</taxon>
        <taxon>Pseudomonadati</taxon>
        <taxon>Pseudomonadota</taxon>
        <taxon>Gammaproteobacteria</taxon>
        <taxon>Vibrionales</taxon>
        <taxon>Vibrionaceae</taxon>
        <taxon>Vibrio</taxon>
    </lineage>
</organism>
<evidence type="ECO:0000313" key="11">
    <source>
        <dbReference type="Proteomes" id="UP001210678"/>
    </source>
</evidence>
<keyword evidence="3 7" id="KW-0812">Transmembrane</keyword>
<feature type="domain" description="Integral membrane protein YccS N-terminal" evidence="8">
    <location>
        <begin position="72"/>
        <end position="350"/>
    </location>
</feature>
<keyword evidence="5 7" id="KW-0472">Membrane</keyword>
<dbReference type="NCBIfam" id="TIGR01666">
    <property type="entry name" value="YCCS"/>
    <property type="match status" value="1"/>
</dbReference>
<dbReference type="InterPro" id="IPR032692">
    <property type="entry name" value="YccS_N"/>
</dbReference>
<gene>
    <name evidence="10" type="primary">yccS</name>
    <name evidence="10" type="ORF">PGX00_21940</name>
</gene>
<feature type="transmembrane region" description="Helical" evidence="7">
    <location>
        <begin position="488"/>
        <end position="505"/>
    </location>
</feature>
<evidence type="ECO:0000256" key="5">
    <source>
        <dbReference type="ARBA" id="ARBA00023136"/>
    </source>
</evidence>
<feature type="transmembrane region" description="Helical" evidence="7">
    <location>
        <begin position="94"/>
        <end position="111"/>
    </location>
</feature>
<dbReference type="Pfam" id="PF12805">
    <property type="entry name" value="FUSC-like"/>
    <property type="match status" value="1"/>
</dbReference>
<evidence type="ECO:0000259" key="8">
    <source>
        <dbReference type="Pfam" id="PF12805"/>
    </source>
</evidence>
<evidence type="ECO:0000256" key="2">
    <source>
        <dbReference type="ARBA" id="ARBA00022475"/>
    </source>
</evidence>
<keyword evidence="2" id="KW-1003">Cell membrane</keyword>
<feature type="transmembrane region" description="Helical" evidence="7">
    <location>
        <begin position="440"/>
        <end position="458"/>
    </location>
</feature>
<comment type="similarity">
    <text evidence="6">Belongs to the YccS/YhfK family.</text>
</comment>
<evidence type="ECO:0000313" key="10">
    <source>
        <dbReference type="EMBL" id="MDB1126183.1"/>
    </source>
</evidence>
<keyword evidence="4 7" id="KW-1133">Transmembrane helix</keyword>
<dbReference type="EMBL" id="JAQLOI010000003">
    <property type="protein sequence ID" value="MDB1126183.1"/>
    <property type="molecule type" value="Genomic_DNA"/>
</dbReference>
<name>A0ABT4YXF1_9VIBR</name>
<evidence type="ECO:0000256" key="1">
    <source>
        <dbReference type="ARBA" id="ARBA00004651"/>
    </source>
</evidence>
<dbReference type="InterPro" id="IPR010020">
    <property type="entry name" value="Integral_membrane_YCCS_YHJK"/>
</dbReference>
<feature type="transmembrane region" description="Helical" evidence="7">
    <location>
        <begin position="118"/>
        <end position="134"/>
    </location>
</feature>
<evidence type="ECO:0000256" key="6">
    <source>
        <dbReference type="ARBA" id="ARBA00043993"/>
    </source>
</evidence>
<feature type="transmembrane region" description="Helical" evidence="7">
    <location>
        <begin position="464"/>
        <end position="481"/>
    </location>
</feature>
<keyword evidence="11" id="KW-1185">Reference proteome</keyword>
<dbReference type="Proteomes" id="UP001210678">
    <property type="component" value="Unassembled WGS sequence"/>
</dbReference>
<feature type="transmembrane region" description="Helical" evidence="7">
    <location>
        <begin position="140"/>
        <end position="163"/>
    </location>
</feature>
<evidence type="ECO:0000256" key="4">
    <source>
        <dbReference type="ARBA" id="ARBA00022989"/>
    </source>
</evidence>
<sequence>MSVQFLTNIRQLWVNPAINHGLLILITLLGVTIPCWYFELQETATPLILGVIAAALAESDDNFKGRIKAQVLTVLCFVIATFSIEILFDHPVLFAIGLFSSSIGFIMVGAIGPRYAKIAFGSLLIAIYTMLGAHSSTNLWLQPLLLLTGAIWYFFSSTVWYSIAPLRPVQQSLATVFEQLSYYFDAKKTLFHPISNLTPQPYRIHEAKLNVEIVVALNNFKQIILSRSNRGIVDGPSDRFLKIYFLAQDIHERISSSHYRYQDLGSTFIHSDIMFRFKHLIDLQARACSKIAFCINSGVVYEHGEDSNQALEEIQRSIKYLEDQNNTSWKPLLEQLNYLFSNLSTIEKLLSNISNPDAINRENDDILDDTDAHSLKEMWLRVRSNLNPSSLLFRHAIRLSIALTLGYGIIQMFDIERGYWILLTTLFVCQPNYSATRQKLVSRVIGTLIGLFVGVILLSLFPSMLSQLIIIVLSCVAFFVFRVNNYSYATAFITILVLFCFNQLGEGFAVIMPRLTDTLIGCLLAVGAVTYILPDWQSRRLHNVMAESISANKLYLAQIIGQYRLGKQNDLTYRIARRRAHNQTSLLSSAITNMLVEPGKHRSSVDDSFRFLTLNHALLSYISALGAHRQRISEQSTHLLILEAHREIHGLLEALYVQLHNDTQSQINEQIYSDIETKLSAWRQDEEGSARMVLQQLHLIYRMLPELQSLANKLAKRNRKDAVLT</sequence>